<dbReference type="EMBL" id="CAJVQB010026510">
    <property type="protein sequence ID" value="CAG8808712.1"/>
    <property type="molecule type" value="Genomic_DNA"/>
</dbReference>
<evidence type="ECO:0000313" key="1">
    <source>
        <dbReference type="EMBL" id="CAG8808712.1"/>
    </source>
</evidence>
<evidence type="ECO:0000313" key="2">
    <source>
        <dbReference type="Proteomes" id="UP000789901"/>
    </source>
</evidence>
<name>A0ABN7W1G5_GIGMA</name>
<feature type="non-terminal residue" evidence="1">
    <location>
        <position position="1"/>
    </location>
</feature>
<proteinExistence type="predicted"/>
<protein>
    <submittedName>
        <fullName evidence="1">26751_t:CDS:1</fullName>
    </submittedName>
</protein>
<sequence>SIKLKEDYVNKLIYNFADQNTDLFIEQDFEKFLKINNKYISMNRKLNDEQIVKIILAN</sequence>
<comment type="caution">
    <text evidence="1">The sequence shown here is derived from an EMBL/GenBank/DDBJ whole genome shotgun (WGS) entry which is preliminary data.</text>
</comment>
<keyword evidence="2" id="KW-1185">Reference proteome</keyword>
<gene>
    <name evidence="1" type="ORF">GMARGA_LOCUS24755</name>
</gene>
<organism evidence="1 2">
    <name type="scientific">Gigaspora margarita</name>
    <dbReference type="NCBI Taxonomy" id="4874"/>
    <lineage>
        <taxon>Eukaryota</taxon>
        <taxon>Fungi</taxon>
        <taxon>Fungi incertae sedis</taxon>
        <taxon>Mucoromycota</taxon>
        <taxon>Glomeromycotina</taxon>
        <taxon>Glomeromycetes</taxon>
        <taxon>Diversisporales</taxon>
        <taxon>Gigasporaceae</taxon>
        <taxon>Gigaspora</taxon>
    </lineage>
</organism>
<reference evidence="1 2" key="1">
    <citation type="submission" date="2021-06" db="EMBL/GenBank/DDBJ databases">
        <authorList>
            <person name="Kallberg Y."/>
            <person name="Tangrot J."/>
            <person name="Rosling A."/>
        </authorList>
    </citation>
    <scope>NUCLEOTIDE SEQUENCE [LARGE SCALE GENOMIC DNA]</scope>
    <source>
        <strain evidence="1 2">120-4 pot B 10/14</strain>
    </source>
</reference>
<dbReference type="Proteomes" id="UP000789901">
    <property type="component" value="Unassembled WGS sequence"/>
</dbReference>
<accession>A0ABN7W1G5</accession>